<name>A0A5P1E6N5_ASPOF</name>
<protein>
    <submittedName>
        <fullName evidence="2">Uncharacterized protein</fullName>
    </submittedName>
</protein>
<feature type="region of interest" description="Disordered" evidence="1">
    <location>
        <begin position="120"/>
        <end position="141"/>
    </location>
</feature>
<evidence type="ECO:0000313" key="2">
    <source>
        <dbReference type="EMBL" id="ONK57663.1"/>
    </source>
</evidence>
<dbReference type="EMBL" id="CM007389">
    <property type="protein sequence ID" value="ONK57663.1"/>
    <property type="molecule type" value="Genomic_DNA"/>
</dbReference>
<proteinExistence type="predicted"/>
<dbReference type="Gramene" id="ONK57663">
    <property type="protein sequence ID" value="ONK57663"/>
    <property type="gene ID" value="A4U43_C09F2800"/>
</dbReference>
<dbReference type="Proteomes" id="UP000243459">
    <property type="component" value="Chromosome 9"/>
</dbReference>
<evidence type="ECO:0000256" key="1">
    <source>
        <dbReference type="SAM" id="MobiDB-lite"/>
    </source>
</evidence>
<keyword evidence="3" id="KW-1185">Reference proteome</keyword>
<reference evidence="3" key="1">
    <citation type="journal article" date="2017" name="Nat. Commun.">
        <title>The asparagus genome sheds light on the origin and evolution of a young Y chromosome.</title>
        <authorList>
            <person name="Harkess A."/>
            <person name="Zhou J."/>
            <person name="Xu C."/>
            <person name="Bowers J.E."/>
            <person name="Van der Hulst R."/>
            <person name="Ayyampalayam S."/>
            <person name="Mercati F."/>
            <person name="Riccardi P."/>
            <person name="McKain M.R."/>
            <person name="Kakrana A."/>
            <person name="Tang H."/>
            <person name="Ray J."/>
            <person name="Groenendijk J."/>
            <person name="Arikit S."/>
            <person name="Mathioni S.M."/>
            <person name="Nakano M."/>
            <person name="Shan H."/>
            <person name="Telgmann-Rauber A."/>
            <person name="Kanno A."/>
            <person name="Yue Z."/>
            <person name="Chen H."/>
            <person name="Li W."/>
            <person name="Chen Y."/>
            <person name="Xu X."/>
            <person name="Zhang Y."/>
            <person name="Luo S."/>
            <person name="Chen H."/>
            <person name="Gao J."/>
            <person name="Mao Z."/>
            <person name="Pires J.C."/>
            <person name="Luo M."/>
            <person name="Kudrna D."/>
            <person name="Wing R.A."/>
            <person name="Meyers B.C."/>
            <person name="Yi K."/>
            <person name="Kong H."/>
            <person name="Lavrijsen P."/>
            <person name="Sunseri F."/>
            <person name="Falavigna A."/>
            <person name="Ye Y."/>
            <person name="Leebens-Mack J.H."/>
            <person name="Chen G."/>
        </authorList>
    </citation>
    <scope>NUCLEOTIDE SEQUENCE [LARGE SCALE GENOMIC DNA]</scope>
    <source>
        <strain evidence="3">cv. DH0086</strain>
    </source>
</reference>
<sequence length="141" mass="16144">MLLFKTLPRFIPRRMNHITIKTLKPGNVRHEHLHVLTGRHDQESYSVLNLVVCHYIACLYTPRLQILIIRWGRIGVWQVREGAELLGEVELELIVCVLLPEVSMAVFFFKHDAGDVEDVEANSSGEPCGARSNYRRTPPSL</sequence>
<dbReference type="AlphaFoldDB" id="A0A5P1E6N5"/>
<accession>A0A5P1E6N5</accession>
<gene>
    <name evidence="2" type="ORF">A4U43_C09F2800</name>
</gene>
<evidence type="ECO:0000313" key="3">
    <source>
        <dbReference type="Proteomes" id="UP000243459"/>
    </source>
</evidence>
<organism evidence="2 3">
    <name type="scientific">Asparagus officinalis</name>
    <name type="common">Garden asparagus</name>
    <dbReference type="NCBI Taxonomy" id="4686"/>
    <lineage>
        <taxon>Eukaryota</taxon>
        <taxon>Viridiplantae</taxon>
        <taxon>Streptophyta</taxon>
        <taxon>Embryophyta</taxon>
        <taxon>Tracheophyta</taxon>
        <taxon>Spermatophyta</taxon>
        <taxon>Magnoliopsida</taxon>
        <taxon>Liliopsida</taxon>
        <taxon>Asparagales</taxon>
        <taxon>Asparagaceae</taxon>
        <taxon>Asparagoideae</taxon>
        <taxon>Asparagus</taxon>
    </lineage>
</organism>